<dbReference type="AlphaFoldDB" id="A0AAJ6ABD7"/>
<dbReference type="NCBIfam" id="TIGR01594">
    <property type="entry name" value="holin_lambda"/>
    <property type="match status" value="1"/>
</dbReference>
<gene>
    <name evidence="2" type="ORF">QBL01_06970</name>
</gene>
<dbReference type="EMBL" id="CP121769">
    <property type="protein sequence ID" value="WGE09001.1"/>
    <property type="molecule type" value="Genomic_DNA"/>
</dbReference>
<sequence>MSNNTPDVWAQIWSLLTLHFANHNQLICGVVIAFFTSLLKSFLYGKTDTPRRVIAEAMLCSLIAGSSQPALIYFNIDTNLITPIGAGIGLVGTSAIRQAMFWLINKKMEIKNE</sequence>
<protein>
    <submittedName>
        <fullName evidence="2">Phage holin, lambda family</fullName>
    </submittedName>
</protein>
<evidence type="ECO:0000256" key="1">
    <source>
        <dbReference type="SAM" id="Phobius"/>
    </source>
</evidence>
<dbReference type="InterPro" id="IPR006481">
    <property type="entry name" value="Phage_lambda_GpS_holin"/>
</dbReference>
<dbReference type="Proteomes" id="UP001222296">
    <property type="component" value="Chromosome"/>
</dbReference>
<evidence type="ECO:0000313" key="3">
    <source>
        <dbReference type="Proteomes" id="UP001222296"/>
    </source>
</evidence>
<keyword evidence="1" id="KW-0472">Membrane</keyword>
<name>A0AAJ6ABD7_GLAPU</name>
<accession>A0AAJ6ABD7</accession>
<keyword evidence="1" id="KW-0812">Transmembrane</keyword>
<keyword evidence="1" id="KW-1133">Transmembrane helix</keyword>
<dbReference type="Pfam" id="PF05106">
    <property type="entry name" value="Phage_holin_3_1"/>
    <property type="match status" value="1"/>
</dbReference>
<organism evidence="2 3">
    <name type="scientific">Glaesserella parasuis</name>
    <name type="common">Haemophilus parasuis</name>
    <dbReference type="NCBI Taxonomy" id="738"/>
    <lineage>
        <taxon>Bacteria</taxon>
        <taxon>Pseudomonadati</taxon>
        <taxon>Pseudomonadota</taxon>
        <taxon>Gammaproteobacteria</taxon>
        <taxon>Pasteurellales</taxon>
        <taxon>Pasteurellaceae</taxon>
        <taxon>Glaesserella</taxon>
    </lineage>
</organism>
<feature type="transmembrane region" description="Helical" evidence="1">
    <location>
        <begin position="20"/>
        <end position="41"/>
    </location>
</feature>
<proteinExistence type="predicted"/>
<feature type="transmembrane region" description="Helical" evidence="1">
    <location>
        <begin position="80"/>
        <end position="104"/>
    </location>
</feature>
<evidence type="ECO:0000313" key="2">
    <source>
        <dbReference type="EMBL" id="WGE09001.1"/>
    </source>
</evidence>
<dbReference type="RefSeq" id="WP_279378297.1">
    <property type="nucleotide sequence ID" value="NZ_CP121769.1"/>
</dbReference>
<feature type="transmembrane region" description="Helical" evidence="1">
    <location>
        <begin position="53"/>
        <end position="74"/>
    </location>
</feature>
<reference evidence="2" key="1">
    <citation type="submission" date="2023-04" db="EMBL/GenBank/DDBJ databases">
        <title>Molecular characterization of the Integrative and Conjugative elements harboring multidrug-resistance gene from Glaesserella (Haemophilus) parasuis.</title>
        <authorList>
            <person name="Che Y."/>
            <person name="Zhou L."/>
        </authorList>
    </citation>
    <scope>NUCLEOTIDE SEQUENCE</scope>
    <source>
        <strain evidence="2">Z44</strain>
    </source>
</reference>